<dbReference type="GO" id="GO:0003723">
    <property type="term" value="F:RNA binding"/>
    <property type="evidence" value="ECO:0007669"/>
    <property type="project" value="UniProtKB-KW"/>
</dbReference>
<dbReference type="PANTHER" id="PTHR30001">
    <property type="entry name" value="RIBONUCLEASE"/>
    <property type="match status" value="1"/>
</dbReference>
<dbReference type="RefSeq" id="WP_055222656.1">
    <property type="nucleotide sequence ID" value="NZ_BLYL01000001.1"/>
</dbReference>
<evidence type="ECO:0000256" key="5">
    <source>
        <dbReference type="ARBA" id="ARBA00022884"/>
    </source>
</evidence>
<dbReference type="InterPro" id="IPR019307">
    <property type="entry name" value="RNA-bd_AU-1/RNase_E/G"/>
</dbReference>
<gene>
    <name evidence="7" type="ORF">COEU31_01880</name>
</gene>
<evidence type="ECO:0000256" key="2">
    <source>
        <dbReference type="ARBA" id="ARBA00022723"/>
    </source>
</evidence>
<dbReference type="GO" id="GO:0004540">
    <property type="term" value="F:RNA nuclease activity"/>
    <property type="evidence" value="ECO:0007669"/>
    <property type="project" value="InterPro"/>
</dbReference>
<feature type="domain" description="RNA-binding protein AU-1/Ribonuclease E/G" evidence="6">
    <location>
        <begin position="110"/>
        <end position="377"/>
    </location>
</feature>
<keyword evidence="2" id="KW-0479">Metal-binding</keyword>
<evidence type="ECO:0000313" key="7">
    <source>
        <dbReference type="EMBL" id="GFO93142.1"/>
    </source>
</evidence>
<dbReference type="CDD" id="cd04453">
    <property type="entry name" value="S1_RNase_E"/>
    <property type="match status" value="1"/>
</dbReference>
<dbReference type="PANTHER" id="PTHR30001:SF0">
    <property type="entry name" value="RIBONUCLEASE G"/>
    <property type="match status" value="1"/>
</dbReference>
<dbReference type="GO" id="GO:0005737">
    <property type="term" value="C:cytoplasm"/>
    <property type="evidence" value="ECO:0007669"/>
    <property type="project" value="TreeGrafter"/>
</dbReference>
<dbReference type="AlphaFoldDB" id="A0AAI9K1A0"/>
<proteinExistence type="predicted"/>
<organism evidence="7 8">
    <name type="scientific">Coprococcus eutactus</name>
    <dbReference type="NCBI Taxonomy" id="33043"/>
    <lineage>
        <taxon>Bacteria</taxon>
        <taxon>Bacillati</taxon>
        <taxon>Bacillota</taxon>
        <taxon>Clostridia</taxon>
        <taxon>Lachnospirales</taxon>
        <taxon>Lachnospiraceae</taxon>
        <taxon>Coprococcus</taxon>
    </lineage>
</organism>
<comment type="cofactor">
    <cofactor evidence="1">
        <name>Mg(2+)</name>
        <dbReference type="ChEBI" id="CHEBI:18420"/>
    </cofactor>
</comment>
<dbReference type="SUPFAM" id="SSF50249">
    <property type="entry name" value="Nucleic acid-binding proteins"/>
    <property type="match status" value="1"/>
</dbReference>
<name>A0AAI9K1A0_9FIRM</name>
<keyword evidence="5" id="KW-0694">RNA-binding</keyword>
<evidence type="ECO:0000256" key="4">
    <source>
        <dbReference type="ARBA" id="ARBA00022842"/>
    </source>
</evidence>
<evidence type="ECO:0000313" key="8">
    <source>
        <dbReference type="Proteomes" id="UP000660047"/>
    </source>
</evidence>
<keyword evidence="4" id="KW-0460">Magnesium</keyword>
<dbReference type="GO" id="GO:0016787">
    <property type="term" value="F:hydrolase activity"/>
    <property type="evidence" value="ECO:0007669"/>
    <property type="project" value="UniProtKB-KW"/>
</dbReference>
<dbReference type="Pfam" id="PF10150">
    <property type="entry name" value="RNase_E_G"/>
    <property type="match status" value="1"/>
</dbReference>
<dbReference type="EMBL" id="BLYL01000001">
    <property type="protein sequence ID" value="GFO93142.1"/>
    <property type="molecule type" value="Genomic_DNA"/>
</dbReference>
<dbReference type="Gene3D" id="2.40.50.140">
    <property type="entry name" value="Nucleic acid-binding proteins"/>
    <property type="match status" value="1"/>
</dbReference>
<dbReference type="Proteomes" id="UP000660047">
    <property type="component" value="Unassembled WGS sequence"/>
</dbReference>
<reference evidence="7" key="1">
    <citation type="submission" date="2020-06" db="EMBL/GenBank/DDBJ databases">
        <title>Characterization of fructooligosaccharide metabolism and fructooligosaccharide-degrading enzymes in human commensal butyrate producers.</title>
        <authorList>
            <person name="Tanno H."/>
            <person name="Fujii T."/>
            <person name="Hirano K."/>
            <person name="Maeno S."/>
            <person name="Tonozuka T."/>
            <person name="Sakamoto M."/>
            <person name="Ohkuma M."/>
            <person name="Tochio T."/>
            <person name="Endo A."/>
        </authorList>
    </citation>
    <scope>NUCLEOTIDE SEQUENCE</scope>
    <source>
        <strain evidence="7">JCM 31265</strain>
    </source>
</reference>
<sequence length="388" mass="43610">MRKLVVTHYDNKILQAVIQAGKVTDLNLSEGSTVLGNIYVGKVANIVNNINACFVDYGDRLPCYYSLDDNDIIYADGREHTKLRIGDEIVVQISRDAVKTKNPVGSSELTLRGDYCVVHTGEQIGVSNKISSRKLRDELKDIARNTLPAGIGCIIRTNAVDADPELIKRELNELGGRLTQILKAAATRKCFSCLYRNPPEYIENITFMGSNKLDSLVTDDEEIFHVFEDYIEKKQPGTIDLTLHTDTECPLTAIYNLNKEVEGALKERVWLKSGAYLIIQQTEAMVVVDVNTGKAISGRDMEQHMLKVNTEAAIETCRQLRLRNLSGIVVIDFINMKNPDDILRIRDTLIRELADDPVPAKFVDITKLGLIELTRKKLKRPLHEMVKL</sequence>
<accession>A0AAI9K1A0</accession>
<dbReference type="GO" id="GO:0006364">
    <property type="term" value="P:rRNA processing"/>
    <property type="evidence" value="ECO:0007669"/>
    <property type="project" value="TreeGrafter"/>
</dbReference>
<evidence type="ECO:0000259" key="6">
    <source>
        <dbReference type="Pfam" id="PF10150"/>
    </source>
</evidence>
<dbReference type="InterPro" id="IPR012340">
    <property type="entry name" value="NA-bd_OB-fold"/>
</dbReference>
<dbReference type="InterPro" id="IPR004659">
    <property type="entry name" value="RNase_E/G"/>
</dbReference>
<keyword evidence="3" id="KW-0378">Hydrolase</keyword>
<evidence type="ECO:0000256" key="3">
    <source>
        <dbReference type="ARBA" id="ARBA00022801"/>
    </source>
</evidence>
<dbReference type="GO" id="GO:0046872">
    <property type="term" value="F:metal ion binding"/>
    <property type="evidence" value="ECO:0007669"/>
    <property type="project" value="UniProtKB-KW"/>
</dbReference>
<comment type="caution">
    <text evidence="7">The sequence shown here is derived from an EMBL/GenBank/DDBJ whole genome shotgun (WGS) entry which is preliminary data.</text>
</comment>
<protein>
    <recommendedName>
        <fullName evidence="6">RNA-binding protein AU-1/Ribonuclease E/G domain-containing protein</fullName>
    </recommendedName>
</protein>
<evidence type="ECO:0000256" key="1">
    <source>
        <dbReference type="ARBA" id="ARBA00001946"/>
    </source>
</evidence>